<evidence type="ECO:0000256" key="1">
    <source>
        <dbReference type="SAM" id="SignalP"/>
    </source>
</evidence>
<evidence type="ECO:0000313" key="2">
    <source>
        <dbReference type="EMBL" id="SCE72130.1"/>
    </source>
</evidence>
<name>A0A1C4UKC1_MICVI</name>
<accession>A0A1C4UKC1</accession>
<protein>
    <submittedName>
        <fullName evidence="2">Uncharacterized protein</fullName>
    </submittedName>
</protein>
<dbReference type="EMBL" id="LT607411">
    <property type="protein sequence ID" value="SCE72130.1"/>
    <property type="molecule type" value="Genomic_DNA"/>
</dbReference>
<evidence type="ECO:0000313" key="3">
    <source>
        <dbReference type="Proteomes" id="UP000198242"/>
    </source>
</evidence>
<dbReference type="AlphaFoldDB" id="A0A1C4UKC1"/>
<feature type="chain" id="PRO_5008704936" evidence="1">
    <location>
        <begin position="32"/>
        <end position="229"/>
    </location>
</feature>
<keyword evidence="3" id="KW-1185">Reference proteome</keyword>
<reference evidence="3" key="1">
    <citation type="submission" date="2016-06" db="EMBL/GenBank/DDBJ databases">
        <authorList>
            <person name="Varghese N."/>
            <person name="Submissions Spin"/>
        </authorList>
    </citation>
    <scope>NUCLEOTIDE SEQUENCE [LARGE SCALE GENOMIC DNA]</scope>
    <source>
        <strain evidence="3">DSM 43909</strain>
    </source>
</reference>
<proteinExistence type="predicted"/>
<dbReference type="OrthoDB" id="3483795at2"/>
<keyword evidence="1" id="KW-0732">Signal</keyword>
<feature type="signal peptide" evidence="1">
    <location>
        <begin position="1"/>
        <end position="31"/>
    </location>
</feature>
<dbReference type="Proteomes" id="UP000198242">
    <property type="component" value="Chromosome I"/>
</dbReference>
<organism evidence="2 3">
    <name type="scientific">Micromonospora viridifaciens</name>
    <dbReference type="NCBI Taxonomy" id="1881"/>
    <lineage>
        <taxon>Bacteria</taxon>
        <taxon>Bacillati</taxon>
        <taxon>Actinomycetota</taxon>
        <taxon>Actinomycetes</taxon>
        <taxon>Micromonosporales</taxon>
        <taxon>Micromonosporaceae</taxon>
        <taxon>Micromonospora</taxon>
    </lineage>
</organism>
<gene>
    <name evidence="2" type="ORF">GA0074695_0582</name>
</gene>
<sequence length="229" mass="24277">MKRFLGQRSLLMVALGVILAALATTAITAQAKPTSKSSSSAKRVSTTLVTKNFSVTKVAFANDPKVKTCVRITVYGTFQYKKNVTIGYKGMTFRSYTDRKIISPTMTAKTFAAPRCTGAGKAVRVSKASLYQRWYATDCTFNPGIGVSALPWTVSVAPTITCGDVTAAQRKASFSSAAASYRQSNSGKVVSFGGSPSQSHGCLSLDASVQVYKKNASDNADASFKVCPS</sequence>
<dbReference type="RefSeq" id="WP_157744323.1">
    <property type="nucleotide sequence ID" value="NZ_LT607411.1"/>
</dbReference>